<dbReference type="Pfam" id="PF00211">
    <property type="entry name" value="Guanylate_cyc"/>
    <property type="match status" value="1"/>
</dbReference>
<dbReference type="GO" id="GO:0009190">
    <property type="term" value="P:cyclic nucleotide biosynthetic process"/>
    <property type="evidence" value="ECO:0007669"/>
    <property type="project" value="InterPro"/>
</dbReference>
<dbReference type="InterPro" id="IPR029058">
    <property type="entry name" value="AB_hydrolase_fold"/>
</dbReference>
<dbReference type="PROSITE" id="PS50125">
    <property type="entry name" value="GUANYLATE_CYCLASE_2"/>
    <property type="match status" value="1"/>
</dbReference>
<dbReference type="SUPFAM" id="SSF53474">
    <property type="entry name" value="alpha/beta-Hydrolases"/>
    <property type="match status" value="1"/>
</dbReference>
<dbReference type="Gene3D" id="3.30.70.1230">
    <property type="entry name" value="Nucleotide cyclase"/>
    <property type="match status" value="1"/>
</dbReference>
<dbReference type="InterPro" id="IPR029787">
    <property type="entry name" value="Nucleotide_cyclase"/>
</dbReference>
<accession>A0AAU7JKR3</accession>
<dbReference type="PANTHER" id="PTHR43433">
    <property type="entry name" value="HYDROLASE, ALPHA/BETA FOLD FAMILY PROTEIN"/>
    <property type="match status" value="1"/>
</dbReference>
<dbReference type="InterPro" id="IPR001054">
    <property type="entry name" value="A/G_cyclase"/>
</dbReference>
<dbReference type="PRINTS" id="PR00111">
    <property type="entry name" value="ABHYDROLASE"/>
</dbReference>
<dbReference type="PANTHER" id="PTHR43433:SF8">
    <property type="entry name" value="BIFUNCTIONAL LIPASE_ADENYLATE CYCLASE LIPJ"/>
    <property type="match status" value="1"/>
</dbReference>
<sequence length="441" mass="47672">MPEILEPETRYAKSGEFHIAYQVFGLGSVDVVVVPGFISNVEENWDAPSSARWLKRLARFARVITFDKRGTGLSDRVADLPSLEERMDDARAVMDAAGSERAVLLGISEGGSLACLFAATYPDRCISLVLYGAFAQFASWYPTEAKLAQFRDYVANRWGTGESAGKYAPSMAGDMTFKKAWARHERVGATPTAALALMRMNSEIDISGVLSALRVPTLVLHRTEDTAVNVEGGRFLARWIPSAKLLEFSGSDHLPYVGENSSDIADAIEEFVTGLRPALDVDRVLATVMFTDIVGSTRRAAELGDRAWRSLLEQHHDLVRREILRARGQEIKTLGDGFLATFDGPARAVRCALAVAETIQSLGLEVRTGLHTGEIEVSGDDIGGIAVHTAARIASAANAGQVLVSSTVRDLVAGSGLRFQDQGARHLKGLDESIRVLSALA</sequence>
<dbReference type="Gene3D" id="3.40.50.1820">
    <property type="entry name" value="alpha/beta hydrolase"/>
    <property type="match status" value="1"/>
</dbReference>
<reference evidence="2" key="1">
    <citation type="submission" date="2024-05" db="EMBL/GenBank/DDBJ databases">
        <authorList>
            <person name="Kim S."/>
            <person name="Heo J."/>
            <person name="Choi H."/>
            <person name="Choi Y."/>
            <person name="Kwon S.-W."/>
            <person name="Kim Y."/>
        </authorList>
    </citation>
    <scope>NUCLEOTIDE SEQUENCE</scope>
    <source>
        <strain evidence="2">KACC 23698</strain>
    </source>
</reference>
<dbReference type="SUPFAM" id="SSF55073">
    <property type="entry name" value="Nucleotide cyclase"/>
    <property type="match status" value="1"/>
</dbReference>
<organism evidence="2">
    <name type="scientific">Alsobacter sp. KACC 23698</name>
    <dbReference type="NCBI Taxonomy" id="3149229"/>
    <lineage>
        <taxon>Bacteria</taxon>
        <taxon>Pseudomonadati</taxon>
        <taxon>Pseudomonadota</taxon>
        <taxon>Alphaproteobacteria</taxon>
        <taxon>Hyphomicrobiales</taxon>
        <taxon>Alsobacteraceae</taxon>
        <taxon>Alsobacter</taxon>
    </lineage>
</organism>
<dbReference type="CDD" id="cd07302">
    <property type="entry name" value="CHD"/>
    <property type="match status" value="1"/>
</dbReference>
<dbReference type="GO" id="GO:0004016">
    <property type="term" value="F:adenylate cyclase activity"/>
    <property type="evidence" value="ECO:0007669"/>
    <property type="project" value="UniProtKB-ARBA"/>
</dbReference>
<protein>
    <submittedName>
        <fullName evidence="2">Adenylate/guanylate cyclase domain-containing protein</fullName>
    </submittedName>
</protein>
<dbReference type="InterPro" id="IPR050471">
    <property type="entry name" value="AB_hydrolase"/>
</dbReference>
<dbReference type="GO" id="GO:0035556">
    <property type="term" value="P:intracellular signal transduction"/>
    <property type="evidence" value="ECO:0007669"/>
    <property type="project" value="InterPro"/>
</dbReference>
<dbReference type="InterPro" id="IPR000073">
    <property type="entry name" value="AB_hydrolase_1"/>
</dbReference>
<dbReference type="AlphaFoldDB" id="A0AAU7JKR3"/>
<feature type="domain" description="Guanylate cyclase" evidence="1">
    <location>
        <begin position="287"/>
        <end position="394"/>
    </location>
</feature>
<dbReference type="InterPro" id="IPR022742">
    <property type="entry name" value="Hydrolase_4"/>
</dbReference>
<name>A0AAU7JKR3_9HYPH</name>
<dbReference type="Pfam" id="PF12146">
    <property type="entry name" value="Hydrolase_4"/>
    <property type="match status" value="1"/>
</dbReference>
<evidence type="ECO:0000259" key="1">
    <source>
        <dbReference type="PROSITE" id="PS50125"/>
    </source>
</evidence>
<evidence type="ECO:0000313" key="2">
    <source>
        <dbReference type="EMBL" id="XBO40776.1"/>
    </source>
</evidence>
<dbReference type="SMART" id="SM00044">
    <property type="entry name" value="CYCc"/>
    <property type="match status" value="1"/>
</dbReference>
<gene>
    <name evidence="2" type="ORF">ABEG18_08470</name>
</gene>
<dbReference type="EMBL" id="CP157484">
    <property type="protein sequence ID" value="XBO40776.1"/>
    <property type="molecule type" value="Genomic_DNA"/>
</dbReference>
<dbReference type="RefSeq" id="WP_406857634.1">
    <property type="nucleotide sequence ID" value="NZ_CP157484.1"/>
</dbReference>
<proteinExistence type="predicted"/>